<dbReference type="InterPro" id="IPR029045">
    <property type="entry name" value="ClpP/crotonase-like_dom_sf"/>
</dbReference>
<dbReference type="Gene3D" id="3.90.226.10">
    <property type="entry name" value="2-enoyl-CoA Hydratase, Chain A, domain 1"/>
    <property type="match status" value="1"/>
</dbReference>
<evidence type="ECO:0000256" key="1">
    <source>
        <dbReference type="ARBA" id="ARBA00008683"/>
    </source>
</evidence>
<dbReference type="EMBL" id="QMKK01000022">
    <property type="protein sequence ID" value="RAX42410.1"/>
    <property type="molecule type" value="Genomic_DNA"/>
</dbReference>
<dbReference type="Proteomes" id="UP000251205">
    <property type="component" value="Unassembled WGS sequence"/>
</dbReference>
<dbReference type="AlphaFoldDB" id="A0A329YN14"/>
<dbReference type="OrthoDB" id="266140at2"/>
<evidence type="ECO:0000256" key="2">
    <source>
        <dbReference type="ARBA" id="ARBA00022670"/>
    </source>
</evidence>
<dbReference type="SUPFAM" id="SSF52096">
    <property type="entry name" value="ClpP/crotonase"/>
    <property type="match status" value="1"/>
</dbReference>
<dbReference type="PANTHER" id="PTHR33209">
    <property type="entry name" value="PROTEASE 4"/>
    <property type="match status" value="1"/>
</dbReference>
<proteinExistence type="inferred from homology"/>
<evidence type="ECO:0000256" key="3">
    <source>
        <dbReference type="ARBA" id="ARBA00022801"/>
    </source>
</evidence>
<protein>
    <submittedName>
        <fullName evidence="6">S49 family peptidase</fullName>
    </submittedName>
</protein>
<dbReference type="CDD" id="cd07022">
    <property type="entry name" value="S49_Sppa_36K_type"/>
    <property type="match status" value="1"/>
</dbReference>
<reference evidence="6 7" key="1">
    <citation type="submission" date="2018-06" db="EMBL/GenBank/DDBJ databases">
        <title>Whole Genome Sequence of an efficient microsymbiont, Rhizobium tropici.</title>
        <authorList>
            <person name="Srinivasan R."/>
            <person name="Singh H.V."/>
            <person name="Srivastava R."/>
            <person name="Kumari B."/>
            <person name="Radhakrishna A."/>
        </authorList>
    </citation>
    <scope>NUCLEOTIDE SEQUENCE [LARGE SCALE GENOMIC DNA]</scope>
    <source>
        <strain evidence="6 7">IGFRI Rhizo-19</strain>
    </source>
</reference>
<evidence type="ECO:0000313" key="7">
    <source>
        <dbReference type="Proteomes" id="UP000251205"/>
    </source>
</evidence>
<dbReference type="GO" id="GO:0008236">
    <property type="term" value="F:serine-type peptidase activity"/>
    <property type="evidence" value="ECO:0007669"/>
    <property type="project" value="UniProtKB-KW"/>
</dbReference>
<evidence type="ECO:0000256" key="4">
    <source>
        <dbReference type="ARBA" id="ARBA00022825"/>
    </source>
</evidence>
<feature type="domain" description="Peptidase S49" evidence="5">
    <location>
        <begin position="157"/>
        <end position="299"/>
    </location>
</feature>
<dbReference type="RefSeq" id="WP_112340896.1">
    <property type="nucleotide sequence ID" value="NZ_QMKK01000022.1"/>
</dbReference>
<gene>
    <name evidence="6" type="ORF">DQ393_06090</name>
</gene>
<dbReference type="GO" id="GO:0006508">
    <property type="term" value="P:proteolysis"/>
    <property type="evidence" value="ECO:0007669"/>
    <property type="project" value="UniProtKB-KW"/>
</dbReference>
<dbReference type="Pfam" id="PF01343">
    <property type="entry name" value="Peptidase_S49"/>
    <property type="match status" value="1"/>
</dbReference>
<dbReference type="InterPro" id="IPR002142">
    <property type="entry name" value="Peptidase_S49"/>
</dbReference>
<keyword evidence="3" id="KW-0378">Hydrolase</keyword>
<dbReference type="PANTHER" id="PTHR33209:SF1">
    <property type="entry name" value="PEPTIDASE S49 DOMAIN-CONTAINING PROTEIN"/>
    <property type="match status" value="1"/>
</dbReference>
<evidence type="ECO:0000259" key="5">
    <source>
        <dbReference type="Pfam" id="PF01343"/>
    </source>
</evidence>
<keyword evidence="2" id="KW-0645">Protease</keyword>
<organism evidence="6 7">
    <name type="scientific">Rhizobium tropici</name>
    <dbReference type="NCBI Taxonomy" id="398"/>
    <lineage>
        <taxon>Bacteria</taxon>
        <taxon>Pseudomonadati</taxon>
        <taxon>Pseudomonadota</taxon>
        <taxon>Alphaproteobacteria</taxon>
        <taxon>Hyphomicrobiales</taxon>
        <taxon>Rhizobiaceae</taxon>
        <taxon>Rhizobium/Agrobacterium group</taxon>
        <taxon>Rhizobium</taxon>
    </lineage>
</organism>
<name>A0A329YN14_RHITR</name>
<sequence>MSFAFAHISQRIFGTPLLYDERKAETFVRALGARITGSEVIVTNGSGGVQHTAFENGRPLAGKLGEPLGRFLDRRGYAAFDVFQNVALIPVEGTLVHKGAWIGSSSGETSYQGIQTQIAAVRQAKAAGKIKGAVLEIDSYGGEVNGAFETAAAIAAMSREMPTMAILTDFAYSAGYLTASPARQIVMPKYGGAGSIGVIMMHADYSEALLQDGVKVTIIRAGKKKAEGNPYEPLPSDLADRWQAQVEAMREDFADTVARGRSKRITKARALATEADAFDAADALSLGLVDAIADPLEAFSAFVKEVNRS</sequence>
<comment type="caution">
    <text evidence="6">The sequence shown here is derived from an EMBL/GenBank/DDBJ whole genome shotgun (WGS) entry which is preliminary data.</text>
</comment>
<dbReference type="Gene3D" id="6.20.330.10">
    <property type="match status" value="1"/>
</dbReference>
<keyword evidence="4" id="KW-0720">Serine protease</keyword>
<dbReference type="InterPro" id="IPR033855">
    <property type="entry name" value="Protein_C"/>
</dbReference>
<comment type="similarity">
    <text evidence="1">Belongs to the peptidase S49 family.</text>
</comment>
<evidence type="ECO:0000313" key="6">
    <source>
        <dbReference type="EMBL" id="RAX42410.1"/>
    </source>
</evidence>
<accession>A0A329YN14</accession>